<keyword evidence="2" id="KW-0238">DNA-binding</keyword>
<protein>
    <recommendedName>
        <fullName evidence="4">HTH lacI-type domain-containing protein</fullName>
    </recommendedName>
</protein>
<organism evidence="5 6">
    <name type="scientific">Alkalispirochaeta sphaeroplastigenens</name>
    <dbReference type="NCBI Taxonomy" id="1187066"/>
    <lineage>
        <taxon>Bacteria</taxon>
        <taxon>Pseudomonadati</taxon>
        <taxon>Spirochaetota</taxon>
        <taxon>Spirochaetia</taxon>
        <taxon>Spirochaetales</taxon>
        <taxon>Spirochaetaceae</taxon>
        <taxon>Alkalispirochaeta</taxon>
    </lineage>
</organism>
<dbReference type="PROSITE" id="PS50932">
    <property type="entry name" value="HTH_LACI_2"/>
    <property type="match status" value="1"/>
</dbReference>
<evidence type="ECO:0000313" key="6">
    <source>
        <dbReference type="Proteomes" id="UP000237350"/>
    </source>
</evidence>
<dbReference type="EMBL" id="LPWH01000050">
    <property type="protein sequence ID" value="POR04049.1"/>
    <property type="molecule type" value="Genomic_DNA"/>
</dbReference>
<reference evidence="6" key="1">
    <citation type="submission" date="2015-12" db="EMBL/GenBank/DDBJ databases">
        <authorList>
            <person name="Lodha T.D."/>
            <person name="Chintalapati S."/>
            <person name="Chintalapati V.R."/>
            <person name="Sravanthi T."/>
        </authorList>
    </citation>
    <scope>NUCLEOTIDE SEQUENCE [LARGE SCALE GENOMIC DNA]</scope>
    <source>
        <strain evidence="6">JC133</strain>
    </source>
</reference>
<dbReference type="InterPro" id="IPR028082">
    <property type="entry name" value="Peripla_BP_I"/>
</dbReference>
<dbReference type="SUPFAM" id="SSF53822">
    <property type="entry name" value="Periplasmic binding protein-like I"/>
    <property type="match status" value="1"/>
</dbReference>
<evidence type="ECO:0000256" key="1">
    <source>
        <dbReference type="ARBA" id="ARBA00023015"/>
    </source>
</evidence>
<comment type="caution">
    <text evidence="5">The sequence shown here is derived from an EMBL/GenBank/DDBJ whole genome shotgun (WGS) entry which is preliminary data.</text>
</comment>
<keyword evidence="3" id="KW-0804">Transcription</keyword>
<evidence type="ECO:0000313" key="5">
    <source>
        <dbReference type="EMBL" id="POR04049.1"/>
    </source>
</evidence>
<dbReference type="CDD" id="cd01392">
    <property type="entry name" value="HTH_LacI"/>
    <property type="match status" value="1"/>
</dbReference>
<dbReference type="SUPFAM" id="SSF47413">
    <property type="entry name" value="lambda repressor-like DNA-binding domains"/>
    <property type="match status" value="1"/>
</dbReference>
<name>A0A2S4JWY8_9SPIO</name>
<dbReference type="Pfam" id="PF00356">
    <property type="entry name" value="LacI"/>
    <property type="match status" value="1"/>
</dbReference>
<dbReference type="GO" id="GO:0003700">
    <property type="term" value="F:DNA-binding transcription factor activity"/>
    <property type="evidence" value="ECO:0007669"/>
    <property type="project" value="TreeGrafter"/>
</dbReference>
<feature type="domain" description="HTH lacI-type" evidence="4">
    <location>
        <begin position="8"/>
        <end position="62"/>
    </location>
</feature>
<dbReference type="GO" id="GO:0000976">
    <property type="term" value="F:transcription cis-regulatory region binding"/>
    <property type="evidence" value="ECO:0007669"/>
    <property type="project" value="TreeGrafter"/>
</dbReference>
<dbReference type="InterPro" id="IPR000843">
    <property type="entry name" value="HTH_LacI"/>
</dbReference>
<dbReference type="CDD" id="cd06279">
    <property type="entry name" value="PBP1_LacI-like"/>
    <property type="match status" value="1"/>
</dbReference>
<dbReference type="PANTHER" id="PTHR30146:SF138">
    <property type="entry name" value="TRANSCRIPTIONAL REGULATORY PROTEIN"/>
    <property type="match status" value="1"/>
</dbReference>
<dbReference type="InterPro" id="IPR010982">
    <property type="entry name" value="Lambda_DNA-bd_dom_sf"/>
</dbReference>
<evidence type="ECO:0000259" key="4">
    <source>
        <dbReference type="PROSITE" id="PS50932"/>
    </source>
</evidence>
<dbReference type="Pfam" id="PF13377">
    <property type="entry name" value="Peripla_BP_3"/>
    <property type="match status" value="1"/>
</dbReference>
<dbReference type="PANTHER" id="PTHR30146">
    <property type="entry name" value="LACI-RELATED TRANSCRIPTIONAL REPRESSOR"/>
    <property type="match status" value="1"/>
</dbReference>
<evidence type="ECO:0000256" key="2">
    <source>
        <dbReference type="ARBA" id="ARBA00023125"/>
    </source>
</evidence>
<keyword evidence="6" id="KW-1185">Reference proteome</keyword>
<dbReference type="Gene3D" id="3.40.50.2300">
    <property type="match status" value="2"/>
</dbReference>
<sequence>MIQQMGKVTIRAVAEATGFSKTTVSFAFNDPARISRETREKILTTATEMGYVPNPGARNLSKGSYGTIGLLLPQVIPKALENPYLSLIIQGIGQVCEQEGHTLTLIPPIKQSLLLGVQNAAVDGLITLGLEPEHEAVELIQRRSLPFVSIDGKAGNGFPVVGIRDRELAREAMTLLTERGHRRIALISLVDAREMSVGSHVRSERLAGYREVFEERFGPPREHPATGAPGLIELSCQTSLQGGREVADTLHTLETLPDAAAVMSDIVAIGMMERLAEIGITVPDQFSLVGFDDIPESTITRPRLTTISQPGRDKGRAAAETLMKMIRGEAVHPEQVLHGRLLLRETVQPVPPVAPPQDHRT</sequence>
<proteinExistence type="predicted"/>
<dbReference type="Proteomes" id="UP000237350">
    <property type="component" value="Unassembled WGS sequence"/>
</dbReference>
<gene>
    <name evidence="5" type="ORF">AU468_04340</name>
</gene>
<dbReference type="AlphaFoldDB" id="A0A2S4JWY8"/>
<keyword evidence="1" id="KW-0805">Transcription regulation</keyword>
<dbReference type="Gene3D" id="1.10.260.40">
    <property type="entry name" value="lambda repressor-like DNA-binding domains"/>
    <property type="match status" value="1"/>
</dbReference>
<accession>A0A2S4JWY8</accession>
<dbReference type="InterPro" id="IPR046335">
    <property type="entry name" value="LacI/GalR-like_sensor"/>
</dbReference>
<evidence type="ECO:0000256" key="3">
    <source>
        <dbReference type="ARBA" id="ARBA00023163"/>
    </source>
</evidence>
<dbReference type="SMART" id="SM00354">
    <property type="entry name" value="HTH_LACI"/>
    <property type="match status" value="1"/>
</dbReference>